<feature type="region of interest" description="Disordered" evidence="1">
    <location>
        <begin position="1"/>
        <end position="59"/>
    </location>
</feature>
<protein>
    <submittedName>
        <fullName evidence="2">Uncharacterized protein</fullName>
    </submittedName>
</protein>
<evidence type="ECO:0000313" key="2">
    <source>
        <dbReference type="RefSeq" id="XP_016440006.1"/>
    </source>
</evidence>
<sequence>MEVGKPEINRNKRSREDSKSASAGSKRVHIEEEEAVLNSHELNRVNSEPEVNLNSAETDADLGLYSPDVKQIREEILDILDEPETVTDHLPEVQDLDSVIRSFEEEIVHPSTQPAQPDLGYLLEASDDDLGLPPTISASDDHVNARINTPENAAGIRFESELQSFDSFEFGMNVGAGDGNSYGVYSNGDFVTVEGLFDYEESFEFSEFYRRGESLPAL</sequence>
<dbReference type="PaxDb" id="4097-A0A1S3XJB2"/>
<evidence type="ECO:0000256" key="1">
    <source>
        <dbReference type="SAM" id="MobiDB-lite"/>
    </source>
</evidence>
<dbReference type="PANTHER" id="PTHR34539">
    <property type="entry name" value="T6J4.11 PROTEIN"/>
    <property type="match status" value="1"/>
</dbReference>
<dbReference type="KEGG" id="nta:107765822"/>
<accession>A0A1S3XJB2</accession>
<dbReference type="AlphaFoldDB" id="A0A1S3XJB2"/>
<name>A0A1S3XJB2_TOBAC</name>
<dbReference type="OMA" id="DWVINSD"/>
<gene>
    <name evidence="2" type="primary">LOC107765822</name>
</gene>
<proteinExistence type="predicted"/>
<feature type="compositionally biased region" description="Basic and acidic residues" evidence="1">
    <location>
        <begin position="1"/>
        <end position="19"/>
    </location>
</feature>
<organism evidence="2">
    <name type="scientific">Nicotiana tabacum</name>
    <name type="common">Common tobacco</name>
    <dbReference type="NCBI Taxonomy" id="4097"/>
    <lineage>
        <taxon>Eukaryota</taxon>
        <taxon>Viridiplantae</taxon>
        <taxon>Streptophyta</taxon>
        <taxon>Embryophyta</taxon>
        <taxon>Tracheophyta</taxon>
        <taxon>Spermatophyta</taxon>
        <taxon>Magnoliopsida</taxon>
        <taxon>eudicotyledons</taxon>
        <taxon>Gunneridae</taxon>
        <taxon>Pentapetalae</taxon>
        <taxon>asterids</taxon>
        <taxon>lamiids</taxon>
        <taxon>Solanales</taxon>
        <taxon>Solanaceae</taxon>
        <taxon>Nicotianoideae</taxon>
        <taxon>Nicotianeae</taxon>
        <taxon>Nicotiana</taxon>
    </lineage>
</organism>
<dbReference type="PANTHER" id="PTHR34539:SF10">
    <property type="match status" value="1"/>
</dbReference>
<reference evidence="2" key="1">
    <citation type="submission" date="2025-08" db="UniProtKB">
        <authorList>
            <consortium name="RefSeq"/>
        </authorList>
    </citation>
    <scope>IDENTIFICATION</scope>
</reference>
<dbReference type="RefSeq" id="XP_016440006.1">
    <property type="nucleotide sequence ID" value="XM_016584520.1"/>
</dbReference>
<dbReference type="STRING" id="4097.A0A1S3XJB2"/>
<dbReference type="OrthoDB" id="1717367at2759"/>